<dbReference type="RefSeq" id="WP_272775159.1">
    <property type="nucleotide sequence ID" value="NZ_JAQQLI010000001.1"/>
</dbReference>
<keyword evidence="3" id="KW-0479">Metal-binding</keyword>
<dbReference type="PANTHER" id="PTHR37418">
    <property type="entry name" value="3-KETO-5-AMINOHEXANOATE CLEAVAGE ENZYME-RELATED"/>
    <property type="match status" value="1"/>
</dbReference>
<dbReference type="EMBL" id="JAQQLI010000001">
    <property type="protein sequence ID" value="MDC7784316.1"/>
    <property type="molecule type" value="Genomic_DNA"/>
</dbReference>
<name>A0ABT5J3U9_RHOTP</name>
<proteinExistence type="predicted"/>
<reference evidence="5" key="2">
    <citation type="submission" date="2023-02" db="EMBL/GenBank/DDBJ databases">
        <authorList>
            <person name="Rayyan A."/>
            <person name="Meyer T."/>
            <person name="Kyndt J.A."/>
        </authorList>
    </citation>
    <scope>NUCLEOTIDE SEQUENCE</scope>
    <source>
        <strain evidence="5">DSM 9987</strain>
    </source>
</reference>
<organism evidence="5 6">
    <name type="scientific">Rhodoplanes tepidamans</name>
    <name type="common">Rhodoplanes cryptolactis</name>
    <dbReference type="NCBI Taxonomy" id="200616"/>
    <lineage>
        <taxon>Bacteria</taxon>
        <taxon>Pseudomonadati</taxon>
        <taxon>Pseudomonadota</taxon>
        <taxon>Alphaproteobacteria</taxon>
        <taxon>Hyphomicrobiales</taxon>
        <taxon>Nitrobacteraceae</taxon>
        <taxon>Rhodoplanes</taxon>
    </lineage>
</organism>
<accession>A0ABT5J3U9</accession>
<evidence type="ECO:0000256" key="2">
    <source>
        <dbReference type="ARBA" id="ARBA00022679"/>
    </source>
</evidence>
<dbReference type="PANTHER" id="PTHR37418:SF2">
    <property type="entry name" value="3-KETO-5-AMINOHEXANOATE CLEAVAGE ENZYME"/>
    <property type="match status" value="1"/>
</dbReference>
<dbReference type="InterPro" id="IPR013785">
    <property type="entry name" value="Aldolase_TIM"/>
</dbReference>
<evidence type="ECO:0000256" key="4">
    <source>
        <dbReference type="ARBA" id="ARBA00022833"/>
    </source>
</evidence>
<comment type="cofactor">
    <cofactor evidence="1">
        <name>Zn(2+)</name>
        <dbReference type="ChEBI" id="CHEBI:29105"/>
    </cofactor>
</comment>
<sequence>MADGKTSGATGRRPVVVTCALTGGGDTVGKNPAVPVTPEQIAVSAIDAARAGAAIVHIHVRDPATGRPATELALYREVVERIRDADPDVILNITTGAGARFIPSDADPKVGAPGSTLAPPDYRVRHIEALKPEICTLDITTMNFGEFVFVNTPAHLRVMGRAVAAAGVLPELECFDSGNIRLALRLIEEGVLKTPAMFQICLGVPWGAPATPEAMLFMRDMLPPGCVWTGFGIGPAQFPMVAQALLLGGHVRVGLEDNLHIEKGVLAPSNAALVEKAVRIVRALDAEPATPAQARRILRLPREPA</sequence>
<evidence type="ECO:0000313" key="6">
    <source>
        <dbReference type="Proteomes" id="UP001165652"/>
    </source>
</evidence>
<evidence type="ECO:0000313" key="5">
    <source>
        <dbReference type="EMBL" id="MDC7784316.1"/>
    </source>
</evidence>
<dbReference type="InterPro" id="IPR008567">
    <property type="entry name" value="BKACE"/>
</dbReference>
<gene>
    <name evidence="5" type="ORF">PQJ73_01355</name>
</gene>
<dbReference type="Gene3D" id="3.20.20.70">
    <property type="entry name" value="Aldolase class I"/>
    <property type="match status" value="1"/>
</dbReference>
<keyword evidence="6" id="KW-1185">Reference proteome</keyword>
<protein>
    <submittedName>
        <fullName evidence="5">3-keto-5-aminohexanoate cleavage protein</fullName>
    </submittedName>
</protein>
<dbReference type="Pfam" id="PF05853">
    <property type="entry name" value="BKACE"/>
    <property type="match status" value="1"/>
</dbReference>
<reference evidence="5" key="1">
    <citation type="journal article" date="2023" name="Microbiol Resour">
        <title>Genome Sequences of Rhodoplanes serenus and Two Thermotolerant Strains, Rhodoplanes tepidamans and 'Rhodoplanes cryptolactis,' Further Refine the Genus.</title>
        <authorList>
            <person name="Rayyan A.A."/>
            <person name="Kyndt J.A."/>
        </authorList>
    </citation>
    <scope>NUCLEOTIDE SEQUENCE</scope>
    <source>
        <strain evidence="5">DSM 9987</strain>
    </source>
</reference>
<dbReference type="Proteomes" id="UP001165652">
    <property type="component" value="Unassembled WGS sequence"/>
</dbReference>
<comment type="caution">
    <text evidence="5">The sequence shown here is derived from an EMBL/GenBank/DDBJ whole genome shotgun (WGS) entry which is preliminary data.</text>
</comment>
<evidence type="ECO:0000256" key="1">
    <source>
        <dbReference type="ARBA" id="ARBA00001947"/>
    </source>
</evidence>
<keyword evidence="4" id="KW-0862">Zinc</keyword>
<keyword evidence="2" id="KW-0808">Transferase</keyword>
<evidence type="ECO:0000256" key="3">
    <source>
        <dbReference type="ARBA" id="ARBA00022723"/>
    </source>
</evidence>